<protein>
    <submittedName>
        <fullName evidence="1">Uncharacterized protein</fullName>
    </submittedName>
</protein>
<dbReference type="RefSeq" id="WP_284202102.1">
    <property type="nucleotide sequence ID" value="NZ_BSPQ01000001.1"/>
</dbReference>
<name>A0ABQ6DV52_9GAMM</name>
<dbReference type="Proteomes" id="UP001157353">
    <property type="component" value="Unassembled WGS sequence"/>
</dbReference>
<reference evidence="2" key="1">
    <citation type="journal article" date="2019" name="Int. J. Syst. Evol. Microbiol.">
        <title>The Global Catalogue of Microorganisms (GCM) 10K type strain sequencing project: providing services to taxonomists for standard genome sequencing and annotation.</title>
        <authorList>
            <consortium name="The Broad Institute Genomics Platform"/>
            <consortium name="The Broad Institute Genome Sequencing Center for Infectious Disease"/>
            <person name="Wu L."/>
            <person name="Ma J."/>
        </authorList>
    </citation>
    <scope>NUCLEOTIDE SEQUENCE [LARGE SCALE GENOMIC DNA]</scope>
    <source>
        <strain evidence="2">NBRC 103166</strain>
    </source>
</reference>
<gene>
    <name evidence="1" type="ORF">GCM10007916_00430</name>
</gene>
<keyword evidence="2" id="KW-1185">Reference proteome</keyword>
<organism evidence="1 2">
    <name type="scientific">Psychromonas marina</name>
    <dbReference type="NCBI Taxonomy" id="88364"/>
    <lineage>
        <taxon>Bacteria</taxon>
        <taxon>Pseudomonadati</taxon>
        <taxon>Pseudomonadota</taxon>
        <taxon>Gammaproteobacteria</taxon>
        <taxon>Alteromonadales</taxon>
        <taxon>Psychromonadaceae</taxon>
        <taxon>Psychromonas</taxon>
    </lineage>
</organism>
<dbReference type="EMBL" id="BSPQ01000001">
    <property type="protein sequence ID" value="GLS88976.1"/>
    <property type="molecule type" value="Genomic_DNA"/>
</dbReference>
<evidence type="ECO:0000313" key="1">
    <source>
        <dbReference type="EMBL" id="GLS88976.1"/>
    </source>
</evidence>
<proteinExistence type="predicted"/>
<comment type="caution">
    <text evidence="1">The sequence shown here is derived from an EMBL/GenBank/DDBJ whole genome shotgun (WGS) entry which is preliminary data.</text>
</comment>
<accession>A0ABQ6DV52</accession>
<evidence type="ECO:0000313" key="2">
    <source>
        <dbReference type="Proteomes" id="UP001157353"/>
    </source>
</evidence>
<sequence length="75" mass="8424">MGTVEQQPTILIFDNCDSLAPLSCSLTFTLQPILTTQKDDNIKSIFIAKQKGLDMVFGNNKTALYQSNNWITDRL</sequence>